<gene>
    <name evidence="2" type="ORF">RGD00_04305</name>
</gene>
<feature type="region of interest" description="Disordered" evidence="1">
    <location>
        <begin position="1"/>
        <end position="61"/>
    </location>
</feature>
<feature type="compositionally biased region" description="Basic residues" evidence="1">
    <location>
        <begin position="26"/>
        <end position="39"/>
    </location>
</feature>
<evidence type="ECO:0000313" key="2">
    <source>
        <dbReference type="EMBL" id="MDR5651813.1"/>
    </source>
</evidence>
<feature type="region of interest" description="Disordered" evidence="1">
    <location>
        <begin position="75"/>
        <end position="99"/>
    </location>
</feature>
<comment type="caution">
    <text evidence="2">The sequence shown here is derived from an EMBL/GenBank/DDBJ whole genome shotgun (WGS) entry which is preliminary data.</text>
</comment>
<evidence type="ECO:0000256" key="1">
    <source>
        <dbReference type="SAM" id="MobiDB-lite"/>
    </source>
</evidence>
<feature type="compositionally biased region" description="Polar residues" evidence="1">
    <location>
        <begin position="85"/>
        <end position="99"/>
    </location>
</feature>
<accession>A0ABU1F4M3</accession>
<evidence type="ECO:0000313" key="3">
    <source>
        <dbReference type="Proteomes" id="UP001247754"/>
    </source>
</evidence>
<dbReference type="RefSeq" id="WP_310456061.1">
    <property type="nucleotide sequence ID" value="NZ_JAVKPH010000003.1"/>
</dbReference>
<reference evidence="2 3" key="1">
    <citation type="submission" date="2023-09" db="EMBL/GenBank/DDBJ databases">
        <title>Xinfangfangia sedmenti sp. nov., isolated the sedment.</title>
        <authorList>
            <person name="Xu L."/>
        </authorList>
    </citation>
    <scope>NUCLEOTIDE SEQUENCE [LARGE SCALE GENOMIC DNA]</scope>
    <source>
        <strain evidence="2 3">LG-4</strain>
    </source>
</reference>
<protein>
    <submittedName>
        <fullName evidence="2">Uncharacterized protein</fullName>
    </submittedName>
</protein>
<dbReference type="Proteomes" id="UP001247754">
    <property type="component" value="Unassembled WGS sequence"/>
</dbReference>
<organism evidence="2 3">
    <name type="scientific">Ruixingdingia sedimenti</name>
    <dbReference type="NCBI Taxonomy" id="3073604"/>
    <lineage>
        <taxon>Bacteria</taxon>
        <taxon>Pseudomonadati</taxon>
        <taxon>Pseudomonadota</taxon>
        <taxon>Alphaproteobacteria</taxon>
        <taxon>Rhodobacterales</taxon>
        <taxon>Paracoccaceae</taxon>
        <taxon>Ruixingdingia</taxon>
    </lineage>
</organism>
<sequence>MADPNGLPRIAQFAAPGRAAETAALRHPRRSPRRHRPPRPRVQQIFADRWKNGHPKGTGGLGCESFRAIESQHLGMQDEGRTKAALSQDSISRNGTGKK</sequence>
<name>A0ABU1F4M3_9RHOB</name>
<dbReference type="EMBL" id="JAVKPH010000003">
    <property type="protein sequence ID" value="MDR5651813.1"/>
    <property type="molecule type" value="Genomic_DNA"/>
</dbReference>
<keyword evidence="3" id="KW-1185">Reference proteome</keyword>
<proteinExistence type="predicted"/>